<dbReference type="PANTHER" id="PTHR15922">
    <property type="entry name" value="NEUROBLASTOMA-AMPLIFIED SEQUENCE"/>
    <property type="match status" value="1"/>
</dbReference>
<protein>
    <submittedName>
        <fullName evidence="1">Uncharacterized protein</fullName>
    </submittedName>
</protein>
<accession>A0AAD3XLN8</accession>
<sequence length="212" mass="23393">MLESDCFMALKMALLLPYEAIQLHCLDAVDGKLRQEGITDARRNDRDFLIVVLSSGVVATIVHKSSSFGATFCYLSYLVGNFLHQCQDAELSRLDRGEKGACGNDDEEFFLLFRRILFPCFVSELVKVDQQILAGFLVMKFMHTHAALSLINVAEASLHRYLKMMLQVLPGESSVADEVKATEVFGNTLSSLTGKLKGLVHSALSSLPSINS</sequence>
<dbReference type="GO" id="GO:0006890">
    <property type="term" value="P:retrograde vesicle-mediated transport, Golgi to endoplasmic reticulum"/>
    <property type="evidence" value="ECO:0007669"/>
    <property type="project" value="TreeGrafter"/>
</dbReference>
<dbReference type="EMBL" id="BSYO01000008">
    <property type="protein sequence ID" value="GMH08866.1"/>
    <property type="molecule type" value="Genomic_DNA"/>
</dbReference>
<dbReference type="GO" id="GO:0070939">
    <property type="term" value="C:Dsl1/NZR complex"/>
    <property type="evidence" value="ECO:0007669"/>
    <property type="project" value="TreeGrafter"/>
</dbReference>
<proteinExistence type="predicted"/>
<reference evidence="1" key="1">
    <citation type="submission" date="2023-05" db="EMBL/GenBank/DDBJ databases">
        <title>Nepenthes gracilis genome sequencing.</title>
        <authorList>
            <person name="Fukushima K."/>
        </authorList>
    </citation>
    <scope>NUCLEOTIDE SEQUENCE</scope>
    <source>
        <strain evidence="1">SING2019-196</strain>
    </source>
</reference>
<evidence type="ECO:0000313" key="2">
    <source>
        <dbReference type="Proteomes" id="UP001279734"/>
    </source>
</evidence>
<comment type="caution">
    <text evidence="1">The sequence shown here is derived from an EMBL/GenBank/DDBJ whole genome shotgun (WGS) entry which is preliminary data.</text>
</comment>
<name>A0AAD3XLN8_NEPGR</name>
<keyword evidence="2" id="KW-1185">Reference proteome</keyword>
<gene>
    <name evidence="1" type="ORF">Nepgr_010706</name>
</gene>
<dbReference type="Proteomes" id="UP001279734">
    <property type="component" value="Unassembled WGS sequence"/>
</dbReference>
<evidence type="ECO:0000313" key="1">
    <source>
        <dbReference type="EMBL" id="GMH08866.1"/>
    </source>
</evidence>
<organism evidence="1 2">
    <name type="scientific">Nepenthes gracilis</name>
    <name type="common">Slender pitcher plant</name>
    <dbReference type="NCBI Taxonomy" id="150966"/>
    <lineage>
        <taxon>Eukaryota</taxon>
        <taxon>Viridiplantae</taxon>
        <taxon>Streptophyta</taxon>
        <taxon>Embryophyta</taxon>
        <taxon>Tracheophyta</taxon>
        <taxon>Spermatophyta</taxon>
        <taxon>Magnoliopsida</taxon>
        <taxon>eudicotyledons</taxon>
        <taxon>Gunneridae</taxon>
        <taxon>Pentapetalae</taxon>
        <taxon>Caryophyllales</taxon>
        <taxon>Nepenthaceae</taxon>
        <taxon>Nepenthes</taxon>
    </lineage>
</organism>
<dbReference type="PANTHER" id="PTHR15922:SF2">
    <property type="entry name" value="NBAS SUBUNIT OF NRZ TETHERING COMPLEX"/>
    <property type="match status" value="1"/>
</dbReference>
<dbReference type="GO" id="GO:0000149">
    <property type="term" value="F:SNARE binding"/>
    <property type="evidence" value="ECO:0007669"/>
    <property type="project" value="TreeGrafter"/>
</dbReference>
<dbReference type="AlphaFoldDB" id="A0AAD3XLN8"/>